<dbReference type="HOGENOM" id="CLU_083607_0_0_4"/>
<reference evidence="3" key="1">
    <citation type="journal article" date="2010" name="PLoS ONE">
        <title>The complete genome sequence of Cupriavidus metallidurans strain CH34, a master survivalist in harsh and anthropogenic environments.</title>
        <authorList>
            <person name="Janssen P.J."/>
            <person name="Van Houdt R."/>
            <person name="Moors H."/>
            <person name="Monsieurs P."/>
            <person name="Morin N."/>
            <person name="Michaux A."/>
            <person name="Benotmane M.A."/>
            <person name="Leys N."/>
            <person name="Vallaeys T."/>
            <person name="Lapidus A."/>
            <person name="Monchy S."/>
            <person name="Medigue C."/>
            <person name="Taghavi S."/>
            <person name="McCorkle S."/>
            <person name="Dunn J."/>
            <person name="van der Lelie D."/>
            <person name="Mergeay M."/>
        </authorList>
    </citation>
    <scope>NUCLEOTIDE SEQUENCE [LARGE SCALE GENOMIC DNA]</scope>
    <source>
        <strain evidence="3">ATCC 43123 / DSM 2839 / NBRC 102507 / CH34</strain>
    </source>
</reference>
<dbReference type="GO" id="GO:0016787">
    <property type="term" value="F:hydrolase activity"/>
    <property type="evidence" value="ECO:0007669"/>
    <property type="project" value="UniProtKB-KW"/>
</dbReference>
<dbReference type="Gene3D" id="3.40.50.1820">
    <property type="entry name" value="alpha/beta hydrolase"/>
    <property type="match status" value="1"/>
</dbReference>
<dbReference type="Proteomes" id="UP000002429">
    <property type="component" value="Plasmid megaplasmid"/>
</dbReference>
<organism evidence="2 3">
    <name type="scientific">Cupriavidus metallidurans (strain ATCC 43123 / DSM 2839 / NBRC 102507 / CH34)</name>
    <name type="common">Ralstonia metallidurans</name>
    <dbReference type="NCBI Taxonomy" id="266264"/>
    <lineage>
        <taxon>Bacteria</taxon>
        <taxon>Pseudomonadati</taxon>
        <taxon>Pseudomonadota</taxon>
        <taxon>Betaproteobacteria</taxon>
        <taxon>Burkholderiales</taxon>
        <taxon>Burkholderiaceae</taxon>
        <taxon>Cupriavidus</taxon>
    </lineage>
</organism>
<dbReference type="PANTHER" id="PTHR43433:SF5">
    <property type="entry name" value="AB HYDROLASE-1 DOMAIN-CONTAINING PROTEIN"/>
    <property type="match status" value="1"/>
</dbReference>
<dbReference type="EC" id="3.1.1.-" evidence="2"/>
<name>Q1LFG8_CUPMC</name>
<accession>Q1LFG8</accession>
<feature type="domain" description="AB hydrolase-1" evidence="1">
    <location>
        <begin position="67"/>
        <end position="277"/>
    </location>
</feature>
<evidence type="ECO:0000313" key="3">
    <source>
        <dbReference type="Proteomes" id="UP000002429"/>
    </source>
</evidence>
<geneLocation type="plasmid" evidence="2 3">
    <name>megaplasmid</name>
</geneLocation>
<dbReference type="eggNOG" id="COG3208">
    <property type="taxonomic scope" value="Bacteria"/>
</dbReference>
<sequence length="290" mass="31354">MSTGTSAPPTVRGDAINASLNANYAFPDTSTAAYDVDMQQNTNFTESSTDLLPGHVLGHPGALLLGLPGGGCSPAIFDYVKHDALQVHGVDWASWPGPWDLESLTTRLARVLQERKGPTLLAGHSLGGMFALLTTLKAGHKVNGLLLSNTGAHTAGHGDANLPDRVRNAWTEEASDAFLLSCFQCPPPVELWQKMREYMVHINREAFLEAVITLRQIDVRKRLSEIACPAVIAHGRHDQRRAMSFAQELADGIPRSALVWIDGGHTPMVDDPQAYHEALNTLVRLTGITG</sequence>
<dbReference type="AlphaFoldDB" id="Q1LFG8"/>
<protein>
    <submittedName>
        <fullName evidence="2">Alpha/beta hydrolase fold protein</fullName>
        <ecNumber evidence="2">3.1.1.-</ecNumber>
    </submittedName>
</protein>
<dbReference type="ESTHER" id="ralme-q1lfg8">
    <property type="family name" value="6_AlphaBeta_hydrolase"/>
</dbReference>
<dbReference type="PANTHER" id="PTHR43433">
    <property type="entry name" value="HYDROLASE, ALPHA/BETA FOLD FAMILY PROTEIN"/>
    <property type="match status" value="1"/>
</dbReference>
<keyword evidence="3" id="KW-1185">Reference proteome</keyword>
<proteinExistence type="predicted"/>
<dbReference type="SUPFAM" id="SSF53474">
    <property type="entry name" value="alpha/beta-Hydrolases"/>
    <property type="match status" value="1"/>
</dbReference>
<dbReference type="MEROPS" id="S33.010"/>
<dbReference type="EMBL" id="CP000353">
    <property type="protein sequence ID" value="ABF11108.1"/>
    <property type="molecule type" value="Genomic_DNA"/>
</dbReference>
<dbReference type="KEGG" id="rme:Rmet_4241"/>
<gene>
    <name evidence="2" type="ordered locus">Rmet_4241</name>
</gene>
<dbReference type="Pfam" id="PF12697">
    <property type="entry name" value="Abhydrolase_6"/>
    <property type="match status" value="1"/>
</dbReference>
<dbReference type="InterPro" id="IPR029058">
    <property type="entry name" value="AB_hydrolase_fold"/>
</dbReference>
<dbReference type="InterPro" id="IPR000073">
    <property type="entry name" value="AB_hydrolase_1"/>
</dbReference>
<dbReference type="RefSeq" id="WP_011518731.1">
    <property type="nucleotide sequence ID" value="NC_007974.2"/>
</dbReference>
<evidence type="ECO:0000313" key="2">
    <source>
        <dbReference type="EMBL" id="ABF11108.1"/>
    </source>
</evidence>
<keyword evidence="2" id="KW-0378">Hydrolase</keyword>
<keyword evidence="2" id="KW-0614">Plasmid</keyword>
<evidence type="ECO:0000259" key="1">
    <source>
        <dbReference type="Pfam" id="PF12697"/>
    </source>
</evidence>
<dbReference type="InterPro" id="IPR050471">
    <property type="entry name" value="AB_hydrolase"/>
</dbReference>